<keyword evidence="1" id="KW-0472">Membrane</keyword>
<proteinExistence type="predicted"/>
<name>A0A0C1ECP6_9BACT</name>
<gene>
    <name evidence="2" type="ORF">DB43_FN00120</name>
</gene>
<dbReference type="Proteomes" id="UP000031307">
    <property type="component" value="Unassembled WGS sequence"/>
</dbReference>
<keyword evidence="1" id="KW-0812">Transmembrane</keyword>
<accession>A0A0C1ECP6</accession>
<comment type="caution">
    <text evidence="2">The sequence shown here is derived from an EMBL/GenBank/DDBJ whole genome shotgun (WGS) entry which is preliminary data.</text>
</comment>
<feature type="transmembrane region" description="Helical" evidence="1">
    <location>
        <begin position="23"/>
        <end position="46"/>
    </location>
</feature>
<dbReference type="PATRIC" id="fig|83552.4.peg.988"/>
<organism evidence="2 3">
    <name type="scientific">Parachlamydia acanthamoebae</name>
    <dbReference type="NCBI Taxonomy" id="83552"/>
    <lineage>
        <taxon>Bacteria</taxon>
        <taxon>Pseudomonadati</taxon>
        <taxon>Chlamydiota</taxon>
        <taxon>Chlamydiia</taxon>
        <taxon>Parachlamydiales</taxon>
        <taxon>Parachlamydiaceae</taxon>
        <taxon>Parachlamydia</taxon>
    </lineage>
</organism>
<evidence type="ECO:0000313" key="2">
    <source>
        <dbReference type="EMBL" id="KIA77843.1"/>
    </source>
</evidence>
<evidence type="ECO:0000313" key="3">
    <source>
        <dbReference type="Proteomes" id="UP000031307"/>
    </source>
</evidence>
<protein>
    <recommendedName>
        <fullName evidence="4">DUF4340 domain-containing protein</fullName>
    </recommendedName>
</protein>
<sequence length="207" mass="23795">MRKIKANHGKDVKNMDSNQKKDISNLLIVMTSAIGCAVLALGYMMYTSQSENQYLLNHILISPDVIQTLNYPLAENRNKKAPALSFKRIEYSYFDSEKHQWITKEISSAKYADLYAYIASDKSIETPSDDMIDAFLHPQPIKLTLFVEERSSNQASPLKSIFQEVDFSAKGDFFRVQLREQTLNSQQAYFYHPHIYAIVQKILNESP</sequence>
<dbReference type="EMBL" id="JSAM01000058">
    <property type="protein sequence ID" value="KIA77843.1"/>
    <property type="molecule type" value="Genomic_DNA"/>
</dbReference>
<keyword evidence="1" id="KW-1133">Transmembrane helix</keyword>
<reference evidence="2 3" key="1">
    <citation type="journal article" date="2014" name="Mol. Biol. Evol.">
        <title>Massive expansion of Ubiquitination-related gene families within the Chlamydiae.</title>
        <authorList>
            <person name="Domman D."/>
            <person name="Collingro A."/>
            <person name="Lagkouvardos I."/>
            <person name="Gehre L."/>
            <person name="Weinmaier T."/>
            <person name="Rattei T."/>
            <person name="Subtil A."/>
            <person name="Horn M."/>
        </authorList>
    </citation>
    <scope>NUCLEOTIDE SEQUENCE [LARGE SCALE GENOMIC DNA]</scope>
    <source>
        <strain evidence="2 3">OEW1</strain>
    </source>
</reference>
<dbReference type="AlphaFoldDB" id="A0A0C1ECP6"/>
<evidence type="ECO:0000256" key="1">
    <source>
        <dbReference type="SAM" id="Phobius"/>
    </source>
</evidence>
<evidence type="ECO:0008006" key="4">
    <source>
        <dbReference type="Google" id="ProtNLM"/>
    </source>
</evidence>